<name>E8X4T6_GRATM</name>
<organism evidence="2">
    <name type="scientific">Granulicella tundricola (strain ATCC BAA-1859 / DSM 23138 / MP5ACTX9)</name>
    <dbReference type="NCBI Taxonomy" id="1198114"/>
    <lineage>
        <taxon>Bacteria</taxon>
        <taxon>Pseudomonadati</taxon>
        <taxon>Acidobacteriota</taxon>
        <taxon>Terriglobia</taxon>
        <taxon>Terriglobales</taxon>
        <taxon>Acidobacteriaceae</taxon>
        <taxon>Granulicella</taxon>
    </lineage>
</organism>
<reference evidence="2" key="1">
    <citation type="submission" date="2011-01" db="EMBL/GenBank/DDBJ databases">
        <title>Complete sequence of chromosome of Acidobacterium sp. MP5ACTX9.</title>
        <authorList>
            <consortium name="US DOE Joint Genome Institute"/>
            <person name="Lucas S."/>
            <person name="Copeland A."/>
            <person name="Lapidus A."/>
            <person name="Cheng J.-F."/>
            <person name="Goodwin L."/>
            <person name="Pitluck S."/>
            <person name="Teshima H."/>
            <person name="Detter J.C."/>
            <person name="Han C."/>
            <person name="Tapia R."/>
            <person name="Land M."/>
            <person name="Hauser L."/>
            <person name="Kyrpides N."/>
            <person name="Ivanova N."/>
            <person name="Ovchinnikova G."/>
            <person name="Pagani I."/>
            <person name="Rawat S.R."/>
            <person name="Mannisto M."/>
            <person name="Haggblom M.M."/>
            <person name="Woyke T."/>
        </authorList>
    </citation>
    <scope>NUCLEOTIDE SEQUENCE [LARGE SCALE GENOMIC DNA]</scope>
    <source>
        <strain evidence="2">MP5ACTX9</strain>
    </source>
</reference>
<sequence length="38" mass="4310">MTITPNLMRKLKQLLCVCAAALDLAGKGYDLYRRIMKP</sequence>
<evidence type="ECO:0000313" key="1">
    <source>
        <dbReference type="EMBL" id="ADW70575.1"/>
    </source>
</evidence>
<gene>
    <name evidence="1" type="ordered locus">AciX9_3571</name>
</gene>
<proteinExistence type="predicted"/>
<keyword evidence="2" id="KW-1185">Reference proteome</keyword>
<evidence type="ECO:0000313" key="2">
    <source>
        <dbReference type="Proteomes" id="UP000000343"/>
    </source>
</evidence>
<dbReference type="PaxDb" id="1198114-AciX9_3571"/>
<dbReference type="HOGENOM" id="CLU_3328449_0_0_0"/>
<dbReference type="EMBL" id="CP002480">
    <property type="protein sequence ID" value="ADW70575.1"/>
    <property type="molecule type" value="Genomic_DNA"/>
</dbReference>
<dbReference type="KEGG" id="acm:AciX9_3571"/>
<dbReference type="Proteomes" id="UP000000343">
    <property type="component" value="Chromosome"/>
</dbReference>
<protein>
    <submittedName>
        <fullName evidence="1">Uncharacterized protein</fullName>
    </submittedName>
</protein>
<accession>E8X4T6</accession>
<dbReference type="AlphaFoldDB" id="E8X4T6"/>